<evidence type="ECO:0000313" key="4">
    <source>
        <dbReference type="Proteomes" id="UP000029278"/>
    </source>
</evidence>
<feature type="chain" id="PRO_5039449371" evidence="2">
    <location>
        <begin position="24"/>
        <end position="397"/>
    </location>
</feature>
<dbReference type="Proteomes" id="UP000029278">
    <property type="component" value="Unassembled WGS sequence"/>
</dbReference>
<evidence type="ECO:0000256" key="2">
    <source>
        <dbReference type="SAM" id="SignalP"/>
    </source>
</evidence>
<dbReference type="GeneID" id="77007757"/>
<dbReference type="AlphaFoldDB" id="A0A090YCQ2"/>
<keyword evidence="4" id="KW-1185">Reference proteome</keyword>
<dbReference type="EMBL" id="JMQA01000041">
    <property type="protein sequence ID" value="KFM95971.1"/>
    <property type="molecule type" value="Genomic_DNA"/>
</dbReference>
<feature type="compositionally biased region" description="Low complexity" evidence="1">
    <location>
        <begin position="34"/>
        <end position="43"/>
    </location>
</feature>
<dbReference type="PATRIC" id="fig|44252.3.peg.4978"/>
<feature type="compositionally biased region" description="Polar residues" evidence="1">
    <location>
        <begin position="52"/>
        <end position="79"/>
    </location>
</feature>
<evidence type="ECO:0000256" key="1">
    <source>
        <dbReference type="SAM" id="MobiDB-lite"/>
    </source>
</evidence>
<evidence type="ECO:0000313" key="3">
    <source>
        <dbReference type="EMBL" id="KFM95971.1"/>
    </source>
</evidence>
<proteinExistence type="predicted"/>
<gene>
    <name evidence="3" type="ORF">DJ90_2111</name>
</gene>
<feature type="signal peptide" evidence="2">
    <location>
        <begin position="1"/>
        <end position="23"/>
    </location>
</feature>
<accession>A0A090YCQ2</accession>
<dbReference type="PROSITE" id="PS51257">
    <property type="entry name" value="PROKAR_LIPOPROTEIN"/>
    <property type="match status" value="1"/>
</dbReference>
<organism evidence="3 4">
    <name type="scientific">Paenibacillus macerans</name>
    <name type="common">Bacillus macerans</name>
    <dbReference type="NCBI Taxonomy" id="44252"/>
    <lineage>
        <taxon>Bacteria</taxon>
        <taxon>Bacillati</taxon>
        <taxon>Bacillota</taxon>
        <taxon>Bacilli</taxon>
        <taxon>Bacillales</taxon>
        <taxon>Paenibacillaceae</taxon>
        <taxon>Paenibacillus</taxon>
    </lineage>
</organism>
<dbReference type="STRING" id="44252.DJ90_2111"/>
<dbReference type="HOGENOM" id="CLU_694150_0_0_9"/>
<comment type="caution">
    <text evidence="3">The sequence shown here is derived from an EMBL/GenBank/DDBJ whole genome shotgun (WGS) entry which is preliminary data.</text>
</comment>
<reference evidence="3 4" key="1">
    <citation type="submission" date="2014-04" db="EMBL/GenBank/DDBJ databases">
        <authorList>
            <person name="Bishop-Lilly K.A."/>
            <person name="Broomall S.M."/>
            <person name="Chain P.S."/>
            <person name="Chertkov O."/>
            <person name="Coyne S.R."/>
            <person name="Daligault H.E."/>
            <person name="Davenport K.W."/>
            <person name="Erkkila T."/>
            <person name="Frey K.G."/>
            <person name="Gibbons H.S."/>
            <person name="Gu W."/>
            <person name="Jaissle J."/>
            <person name="Johnson S.L."/>
            <person name="Koroleva G.I."/>
            <person name="Ladner J.T."/>
            <person name="Lo C.-C."/>
            <person name="Minogue T.D."/>
            <person name="Munk C."/>
            <person name="Palacios G.F."/>
            <person name="Redden C.L."/>
            <person name="Rosenzweig C.N."/>
            <person name="Scholz M.B."/>
            <person name="Teshima H."/>
            <person name="Xu Y."/>
        </authorList>
    </citation>
    <scope>NUCLEOTIDE SEQUENCE [LARGE SCALE GENOMIC DNA]</scope>
    <source>
        <strain evidence="3 4">8244</strain>
    </source>
</reference>
<dbReference type="OrthoDB" id="2606374at2"/>
<sequence>MTKGKSTIFKNALLVLLAAGVLAGCQNEEKGAAETATAPASAPVKDTAAEPTPSSSGGTEAAPTTGSPELQTNDGNITGQQRIIPGTYIIGYYDPANVGIAEVKKLGGGDQYHLNVQVVRGFSHHNGEIDGDFRVDGQRLVFADELYRNVSLSFTDNALTIDYPEEDFFGGANAEPRDTYFLQNSGTEDAPFLSRLYDQAGVEEAYRNGFTDVYTYPLDNDENLLLLRSQSSVDRAVTASERIVIHNPKEDRFIPLGEVVPYDLDSIREQLKAYNVDEELVYEVTRKEYADRYKEVLMKRFDQGQAEFLNGAVNLTEEEAFYIVTGIENSTAAENNRRDNQNIGSIFIQEVDHADEQAVTIHIYEEVRNDETDTHTATADWLSVDRQTGRVVSELFD</sequence>
<protein>
    <submittedName>
        <fullName evidence="3">Putative lipoprotein</fullName>
    </submittedName>
</protein>
<keyword evidence="3" id="KW-0449">Lipoprotein</keyword>
<name>A0A090YCQ2_PAEMA</name>
<keyword evidence="2" id="KW-0732">Signal</keyword>
<dbReference type="RefSeq" id="WP_036623748.1">
    <property type="nucleotide sequence ID" value="NZ_BGML01000008.1"/>
</dbReference>
<feature type="region of interest" description="Disordered" evidence="1">
    <location>
        <begin position="34"/>
        <end position="79"/>
    </location>
</feature>